<dbReference type="eggNOG" id="KOG2319">
    <property type="taxonomic scope" value="Eukaryota"/>
</dbReference>
<feature type="compositionally biased region" description="Basic and acidic residues" evidence="2">
    <location>
        <begin position="18"/>
        <end position="28"/>
    </location>
</feature>
<dbReference type="Pfam" id="PF02845">
    <property type="entry name" value="CUE"/>
    <property type="match status" value="1"/>
</dbReference>
<dbReference type="CDD" id="cd14369">
    <property type="entry name" value="CUE_VPS9_like"/>
    <property type="match status" value="1"/>
</dbReference>
<dbReference type="FunFam" id="1.10.246.120:FF:000004">
    <property type="entry name" value="Vacuolar sorting protein"/>
    <property type="match status" value="1"/>
</dbReference>
<dbReference type="RefSeq" id="XP_003672449.1">
    <property type="nucleotide sequence ID" value="XM_003672401.1"/>
</dbReference>
<dbReference type="InterPro" id="IPR009060">
    <property type="entry name" value="UBA-like_sf"/>
</dbReference>
<feature type="compositionally biased region" description="Basic and acidic residues" evidence="2">
    <location>
        <begin position="35"/>
        <end position="52"/>
    </location>
</feature>
<dbReference type="GeneID" id="11494631"/>
<dbReference type="GO" id="GO:0032511">
    <property type="term" value="P:late endosome to vacuole transport via multivesicular body sorting pathway"/>
    <property type="evidence" value="ECO:0007669"/>
    <property type="project" value="EnsemblFungi"/>
</dbReference>
<dbReference type="Pfam" id="PF02204">
    <property type="entry name" value="VPS9"/>
    <property type="match status" value="1"/>
</dbReference>
<dbReference type="Proteomes" id="UP000000689">
    <property type="component" value="Chromosome 11"/>
</dbReference>
<evidence type="ECO:0000259" key="3">
    <source>
        <dbReference type="PROSITE" id="PS51140"/>
    </source>
</evidence>
<dbReference type="SMART" id="SM00167">
    <property type="entry name" value="VPS9"/>
    <property type="match status" value="1"/>
</dbReference>
<evidence type="ECO:0000313" key="5">
    <source>
        <dbReference type="EMBL" id="CCD27206.1"/>
    </source>
</evidence>
<dbReference type="Pfam" id="PF18151">
    <property type="entry name" value="DUF5601"/>
    <property type="match status" value="1"/>
</dbReference>
<dbReference type="Gene3D" id="1.20.1050.80">
    <property type="entry name" value="VPS9 domain"/>
    <property type="match status" value="1"/>
</dbReference>
<feature type="region of interest" description="Disordered" evidence="2">
    <location>
        <begin position="1"/>
        <end position="66"/>
    </location>
</feature>
<dbReference type="PANTHER" id="PTHR23101">
    <property type="entry name" value="RAB GDP/GTP EXCHANGE FACTOR"/>
    <property type="match status" value="1"/>
</dbReference>
<evidence type="ECO:0000259" key="4">
    <source>
        <dbReference type="PROSITE" id="PS51205"/>
    </source>
</evidence>
<reference evidence="5 6" key="1">
    <citation type="journal article" date="2011" name="Proc. Natl. Acad. Sci. U.S.A.">
        <title>Evolutionary erosion of yeast sex chromosomes by mating-type switching accidents.</title>
        <authorList>
            <person name="Gordon J.L."/>
            <person name="Armisen D."/>
            <person name="Proux-Wera E."/>
            <person name="Oheigeartaigh S.S."/>
            <person name="Byrne K.P."/>
            <person name="Wolfe K.H."/>
        </authorList>
    </citation>
    <scope>NUCLEOTIDE SEQUENCE [LARGE SCALE GENOMIC DNA]</scope>
    <source>
        <strain evidence="6">ATCC 10597 / BCRC 20456 / CBS 421 / NBRC 0211 / NRRL Y-12639</strain>
    </source>
</reference>
<accession>G0WHE5</accession>
<dbReference type="InterPro" id="IPR003892">
    <property type="entry name" value="CUE"/>
</dbReference>
<dbReference type="GO" id="GO:0031267">
    <property type="term" value="F:small GTPase binding"/>
    <property type="evidence" value="ECO:0007669"/>
    <property type="project" value="TreeGrafter"/>
</dbReference>
<feature type="domain" description="CUE" evidence="3">
    <location>
        <begin position="463"/>
        <end position="506"/>
    </location>
</feature>
<dbReference type="InterPro" id="IPR041545">
    <property type="entry name" value="DUF5601"/>
</dbReference>
<evidence type="ECO:0008006" key="7">
    <source>
        <dbReference type="Google" id="ProtNLM"/>
    </source>
</evidence>
<dbReference type="HOGENOM" id="CLU_007625_3_2_1"/>
<dbReference type="GO" id="GO:0000011">
    <property type="term" value="P:vacuole inheritance"/>
    <property type="evidence" value="ECO:0007669"/>
    <property type="project" value="EnsemblFungi"/>
</dbReference>
<dbReference type="InterPro" id="IPR045046">
    <property type="entry name" value="Vps9-like"/>
</dbReference>
<dbReference type="Gene3D" id="1.10.246.120">
    <property type="match status" value="1"/>
</dbReference>
<gene>
    <name evidence="5" type="primary">NDAI0K00170</name>
    <name evidence="5" type="ordered locus">NDAI_0K00170</name>
</gene>
<dbReference type="SMART" id="SM00546">
    <property type="entry name" value="CUE"/>
    <property type="match status" value="1"/>
</dbReference>
<dbReference type="GO" id="GO:0005085">
    <property type="term" value="F:guanyl-nucleotide exchange factor activity"/>
    <property type="evidence" value="ECO:0007669"/>
    <property type="project" value="EnsemblFungi"/>
</dbReference>
<evidence type="ECO:0000313" key="6">
    <source>
        <dbReference type="Proteomes" id="UP000000689"/>
    </source>
</evidence>
<dbReference type="KEGG" id="ndi:NDAI_0K00170"/>
<keyword evidence="1" id="KW-0833">Ubl conjugation pathway</keyword>
<proteinExistence type="predicted"/>
<dbReference type="SUPFAM" id="SSF46934">
    <property type="entry name" value="UBA-like"/>
    <property type="match status" value="1"/>
</dbReference>
<dbReference type="SUPFAM" id="SSF109993">
    <property type="entry name" value="VPS9 domain"/>
    <property type="match status" value="1"/>
</dbReference>
<dbReference type="PANTHER" id="PTHR23101:SF25">
    <property type="entry name" value="GTPASE-ACTIVATING PROTEIN AND VPS9 DOMAIN-CONTAINING PROTEIN 1"/>
    <property type="match status" value="1"/>
</dbReference>
<dbReference type="InterPro" id="IPR041804">
    <property type="entry name" value="Vps9_CUE"/>
</dbReference>
<organism evidence="5 6">
    <name type="scientific">Naumovozyma dairenensis (strain ATCC 10597 / BCRC 20456 / CBS 421 / NBRC 0211 / NRRL Y-12639)</name>
    <name type="common">Saccharomyces dairenensis</name>
    <dbReference type="NCBI Taxonomy" id="1071378"/>
    <lineage>
        <taxon>Eukaryota</taxon>
        <taxon>Fungi</taxon>
        <taxon>Dikarya</taxon>
        <taxon>Ascomycota</taxon>
        <taxon>Saccharomycotina</taxon>
        <taxon>Saccharomycetes</taxon>
        <taxon>Saccharomycetales</taxon>
        <taxon>Saccharomycetaceae</taxon>
        <taxon>Naumovozyma</taxon>
    </lineage>
</organism>
<dbReference type="GO" id="GO:0036010">
    <property type="term" value="P:protein localization to endosome"/>
    <property type="evidence" value="ECO:0007669"/>
    <property type="project" value="EnsemblFungi"/>
</dbReference>
<dbReference type="GO" id="GO:0006623">
    <property type="term" value="P:protein targeting to vacuole"/>
    <property type="evidence" value="ECO:0007669"/>
    <property type="project" value="EnsemblFungi"/>
</dbReference>
<dbReference type="OMA" id="DVCIAKK"/>
<dbReference type="PROSITE" id="PS51140">
    <property type="entry name" value="CUE"/>
    <property type="match status" value="1"/>
</dbReference>
<dbReference type="AlphaFoldDB" id="G0WHE5"/>
<dbReference type="GO" id="GO:0030139">
    <property type="term" value="C:endocytic vesicle"/>
    <property type="evidence" value="ECO:0007669"/>
    <property type="project" value="TreeGrafter"/>
</dbReference>
<evidence type="ECO:0000256" key="2">
    <source>
        <dbReference type="SAM" id="MobiDB-lite"/>
    </source>
</evidence>
<dbReference type="OrthoDB" id="300289at2759"/>
<dbReference type="Gene3D" id="1.10.8.10">
    <property type="entry name" value="DNA helicase RuvA subunit, C-terminal domain"/>
    <property type="match status" value="1"/>
</dbReference>
<dbReference type="GO" id="GO:0043130">
    <property type="term" value="F:ubiquitin binding"/>
    <property type="evidence" value="ECO:0007669"/>
    <property type="project" value="EnsemblFungi"/>
</dbReference>
<dbReference type="STRING" id="1071378.G0WHE5"/>
<evidence type="ECO:0000256" key="1">
    <source>
        <dbReference type="ARBA" id="ARBA00022786"/>
    </source>
</evidence>
<dbReference type="PROSITE" id="PS51205">
    <property type="entry name" value="VPS9"/>
    <property type="match status" value="1"/>
</dbReference>
<feature type="domain" description="VPS9" evidence="4">
    <location>
        <begin position="199"/>
        <end position="345"/>
    </location>
</feature>
<dbReference type="GO" id="GO:0005829">
    <property type="term" value="C:cytosol"/>
    <property type="evidence" value="ECO:0007669"/>
    <property type="project" value="EnsemblFungi"/>
</dbReference>
<keyword evidence="6" id="KW-1185">Reference proteome</keyword>
<sequence>MSDQKEILEQFDPLTNKDFSDNDTDKSTTESINDPSDKRNKGPNELEKKCDSQSDDSSPKGTETDEVERAITTEEEQQTNGHDDEPFFDFQLFIKQLQDSRSVPLVKYIKSFLEKFVTQRQLWTTEEQQKLINDFKLFIYGKFDEYEPFKSLDEVKLHNAKEGIEKLVMGKLYTHCFAPFTKKRLRNTVLLDKGHKQDLIADKKLREKIEEFRFIEPDNLDIIIVKPNKLKTFVNYSGIELDKVNNFKAPRDKMVCILNSCKVIFGYLKHYEPGSDDGDAKGADSFIPLLIYTILKSKVQFLVSNVKYIERFRLEEFLRGEESYYLSSIQAAIDFIMTLDVRSLTINDYNVYNERYHQNKIKLEKEKEVIKEKRLQKESSTTSLSSKATDISRHPFDEITNSMFSVFNDLFISSGDEESSKAEVEKATPTHNTITTTATQQVHMTEAQEEDIGVIVEQMEENERNETMLTLQNMFPDMDKDLIEDVCRAKKYRIGPAVDALLMLSD</sequence>
<protein>
    <recommendedName>
        <fullName evidence="7">VPS9 domain-containing protein</fullName>
    </recommendedName>
</protein>
<dbReference type="EMBL" id="HE580277">
    <property type="protein sequence ID" value="CCD27206.1"/>
    <property type="molecule type" value="Genomic_DNA"/>
</dbReference>
<dbReference type="InterPro" id="IPR037191">
    <property type="entry name" value="VPS9_dom_sf"/>
</dbReference>
<dbReference type="GO" id="GO:0006895">
    <property type="term" value="P:Golgi to endosome transport"/>
    <property type="evidence" value="ECO:0007669"/>
    <property type="project" value="EnsemblFungi"/>
</dbReference>
<name>G0WHE5_NAUDC</name>
<dbReference type="InterPro" id="IPR003123">
    <property type="entry name" value="VPS9"/>
</dbReference>
<dbReference type="GO" id="GO:0005769">
    <property type="term" value="C:early endosome"/>
    <property type="evidence" value="ECO:0007669"/>
    <property type="project" value="EnsemblFungi"/>
</dbReference>